<dbReference type="Gene3D" id="3.30.450.20">
    <property type="entry name" value="PAS domain"/>
    <property type="match status" value="1"/>
</dbReference>
<gene>
    <name evidence="1" type="ORF">ABJI51_31500</name>
</gene>
<evidence type="ECO:0008006" key="3">
    <source>
        <dbReference type="Google" id="ProtNLM"/>
    </source>
</evidence>
<dbReference type="CDD" id="cd12913">
    <property type="entry name" value="PDC1_MCP_like"/>
    <property type="match status" value="1"/>
</dbReference>
<name>A0ABV0LMU7_9PSEU</name>
<comment type="caution">
    <text evidence="1">The sequence shown here is derived from an EMBL/GenBank/DDBJ whole genome shotgun (WGS) entry which is preliminary data.</text>
</comment>
<sequence>MNDTRTHAVDEVAEQVSALVEGVFGRLEPVLAAAESVLADDPAAAALHRIRPQVTEALGGLVIGAGFVSAPGVLADSEFGFEWWTAGSPPSQLFISLDPAAENFLDYTRQSWFTVPRDTGRRHINGPYVDYLCTDEYTLTFTIPVFRAGAFAGVVGADVYVREFERAVRPRLRSLGREAALLNAQGRVIVSNSVRQPTGSLVREADVPAWWSAGAESGPGLRRCGDSPIVLATGA</sequence>
<evidence type="ECO:0000313" key="2">
    <source>
        <dbReference type="Proteomes" id="UP001440984"/>
    </source>
</evidence>
<dbReference type="RefSeq" id="WP_348954695.1">
    <property type="nucleotide sequence ID" value="NZ_JBDZYD010000013.1"/>
</dbReference>
<dbReference type="Pfam" id="PF22673">
    <property type="entry name" value="MCP-like_PDC_1"/>
    <property type="match status" value="1"/>
</dbReference>
<organism evidence="1 2">
    <name type="scientific">Amycolatopsis melonis</name>
    <dbReference type="NCBI Taxonomy" id="3156488"/>
    <lineage>
        <taxon>Bacteria</taxon>
        <taxon>Bacillati</taxon>
        <taxon>Actinomycetota</taxon>
        <taxon>Actinomycetes</taxon>
        <taxon>Pseudonocardiales</taxon>
        <taxon>Pseudonocardiaceae</taxon>
        <taxon>Amycolatopsis</taxon>
    </lineage>
</organism>
<accession>A0ABV0LMU7</accession>
<proteinExistence type="predicted"/>
<keyword evidence="2" id="KW-1185">Reference proteome</keyword>
<evidence type="ECO:0000313" key="1">
    <source>
        <dbReference type="EMBL" id="MEQ0563627.1"/>
    </source>
</evidence>
<protein>
    <recommendedName>
        <fullName evidence="3">Cache domain-containing protein</fullName>
    </recommendedName>
</protein>
<dbReference type="EMBL" id="JBDZYD010000013">
    <property type="protein sequence ID" value="MEQ0563627.1"/>
    <property type="molecule type" value="Genomic_DNA"/>
</dbReference>
<dbReference type="Proteomes" id="UP001440984">
    <property type="component" value="Unassembled WGS sequence"/>
</dbReference>
<reference evidence="1 2" key="1">
    <citation type="submission" date="2024-05" db="EMBL/GenBank/DDBJ databases">
        <authorList>
            <person name="Zhao H."/>
            <person name="Xu Y."/>
            <person name="Lin S."/>
            <person name="Spain J.C."/>
            <person name="Zhou N.-Y."/>
        </authorList>
    </citation>
    <scope>NUCLEOTIDE SEQUENCE [LARGE SCALE GENOMIC DNA]</scope>
    <source>
        <strain evidence="1 2">NEAU-NG30</strain>
    </source>
</reference>